<dbReference type="EMBL" id="U22170">
    <property type="protein sequence ID" value="AAB52903.1"/>
    <property type="molecule type" value="Genomic_RNA"/>
</dbReference>
<evidence type="ECO:0000313" key="1">
    <source>
        <dbReference type="EMBL" id="AAB52903.1"/>
    </source>
</evidence>
<proteinExistence type="predicted"/>
<name>Q67651_9VIRU</name>
<sequence>VILKYTGITMSQSALADLILRSSLALQQGIFVKKEYGGYHAYQCANKKNIFLYHNTGTGRVMIPIWDYDESPGYKSLTQGAQYRFRVLRRSVIEEIFKEKKLRKKQKSSVAASSVAKVSAWQREAETYRGAMSNKLEILEEKLSTSQRSSESESYMKSLQRSIDSSASELNEKLQVVMKRLNSITAELRALQASVETVGKPNSVGDNGEGEARDMLESQTFVAMRTMIDAAYHSHRRQHEMYVSLEHLYRIFGNPKITSKSPLILHTVEELARASLKHRELQRKYTSLLEEYRHLTSVDYGG</sequence>
<organism evidence="1">
    <name type="scientific">Grapevine leafroll virus-associated RNA6</name>
    <dbReference type="NCBI Taxonomy" id="217616"/>
    <lineage>
        <taxon>Viruses</taxon>
        <taxon>unclassified satellites</taxon>
        <taxon>RNA satellites</taxon>
    </lineage>
</organism>
<feature type="non-terminal residue" evidence="1">
    <location>
        <position position="1"/>
    </location>
</feature>
<reference evidence="1" key="1">
    <citation type="submission" date="1995-03" db="EMBL/GenBank/DDBJ databases">
        <title>Cloning and molecular analysis of double-stranded RNA associated with grapevine leafroll disease.</title>
        <authorList>
            <person name="Habili N."/>
            <person name="Rezaian M.A."/>
        </authorList>
    </citation>
    <scope>NUCLEOTIDE SEQUENCE</scope>
</reference>
<protein>
    <submittedName>
        <fullName evidence="1">RNA6</fullName>
    </submittedName>
</protein>
<accession>Q67651</accession>